<proteinExistence type="predicted"/>
<gene>
    <name evidence="2" type="ORF">D9613_007325</name>
</gene>
<keyword evidence="1" id="KW-0472">Membrane</keyword>
<evidence type="ECO:0000313" key="2">
    <source>
        <dbReference type="EMBL" id="KAF4611066.1"/>
    </source>
</evidence>
<accession>A0A8H4VHX2</accession>
<protein>
    <submittedName>
        <fullName evidence="2">Uncharacterized protein</fullName>
    </submittedName>
</protein>
<keyword evidence="3" id="KW-1185">Reference proteome</keyword>
<feature type="transmembrane region" description="Helical" evidence="1">
    <location>
        <begin position="72"/>
        <end position="94"/>
    </location>
</feature>
<sequence>MKIRQRASLPTKTDVLDASFKCVSAATSLIATSIIAYRIISTTRSIQIPNGNVHHTTKKWTYGGRYKHIVDIVLQSAMIYSATLVAMAIIEFVPVSADNFVQMNSVVIYFQGVASIVTGLAPTIMVARVALSTGKTADETSSSGPHISRISALQFDRRHDTTTDHVSQSNLPSTASSDVLPICAHDGASEKEFEV</sequence>
<keyword evidence="1" id="KW-0812">Transmembrane</keyword>
<name>A0A8H4VHX2_9AGAR</name>
<evidence type="ECO:0000313" key="3">
    <source>
        <dbReference type="Proteomes" id="UP000521872"/>
    </source>
</evidence>
<dbReference type="EMBL" id="JAACJL010000058">
    <property type="protein sequence ID" value="KAF4611066.1"/>
    <property type="molecule type" value="Genomic_DNA"/>
</dbReference>
<dbReference type="AlphaFoldDB" id="A0A8H4VHX2"/>
<dbReference type="Proteomes" id="UP000521872">
    <property type="component" value="Unassembled WGS sequence"/>
</dbReference>
<feature type="transmembrane region" description="Helical" evidence="1">
    <location>
        <begin position="106"/>
        <end position="127"/>
    </location>
</feature>
<comment type="caution">
    <text evidence="2">The sequence shown here is derived from an EMBL/GenBank/DDBJ whole genome shotgun (WGS) entry which is preliminary data.</text>
</comment>
<keyword evidence="1" id="KW-1133">Transmembrane helix</keyword>
<evidence type="ECO:0000256" key="1">
    <source>
        <dbReference type="SAM" id="Phobius"/>
    </source>
</evidence>
<reference evidence="2 3" key="1">
    <citation type="submission" date="2019-12" db="EMBL/GenBank/DDBJ databases">
        <authorList>
            <person name="Floudas D."/>
            <person name="Bentzer J."/>
            <person name="Ahren D."/>
            <person name="Johansson T."/>
            <person name="Persson P."/>
            <person name="Tunlid A."/>
        </authorList>
    </citation>
    <scope>NUCLEOTIDE SEQUENCE [LARGE SCALE GENOMIC DNA]</scope>
    <source>
        <strain evidence="2 3">CBS 102.39</strain>
    </source>
</reference>
<organism evidence="2 3">
    <name type="scientific">Agrocybe pediades</name>
    <dbReference type="NCBI Taxonomy" id="84607"/>
    <lineage>
        <taxon>Eukaryota</taxon>
        <taxon>Fungi</taxon>
        <taxon>Dikarya</taxon>
        <taxon>Basidiomycota</taxon>
        <taxon>Agaricomycotina</taxon>
        <taxon>Agaricomycetes</taxon>
        <taxon>Agaricomycetidae</taxon>
        <taxon>Agaricales</taxon>
        <taxon>Agaricineae</taxon>
        <taxon>Strophariaceae</taxon>
        <taxon>Agrocybe</taxon>
    </lineage>
</organism>